<keyword evidence="2" id="KW-1185">Reference proteome</keyword>
<proteinExistence type="predicted"/>
<name>F4QU07_9CAUL</name>
<dbReference type="eggNOG" id="COG3193">
    <property type="taxonomic scope" value="Bacteria"/>
</dbReference>
<gene>
    <name evidence="1" type="ORF">ABI_46550</name>
</gene>
<dbReference type="InterPro" id="IPR038084">
    <property type="entry name" value="PduO/GlcC-like_sf"/>
</dbReference>
<evidence type="ECO:0000313" key="1">
    <source>
        <dbReference type="EMBL" id="EGF89307.1"/>
    </source>
</evidence>
<dbReference type="Pfam" id="PF03928">
    <property type="entry name" value="HbpS-like"/>
    <property type="match status" value="1"/>
</dbReference>
<organism evidence="1 2">
    <name type="scientific">Asticcacaulis biprosthecium C19</name>
    <dbReference type="NCBI Taxonomy" id="715226"/>
    <lineage>
        <taxon>Bacteria</taxon>
        <taxon>Pseudomonadati</taxon>
        <taxon>Pseudomonadota</taxon>
        <taxon>Alphaproteobacteria</taxon>
        <taxon>Caulobacterales</taxon>
        <taxon>Caulobacteraceae</taxon>
        <taxon>Asticcacaulis</taxon>
    </lineage>
</organism>
<dbReference type="InterPro" id="IPR005624">
    <property type="entry name" value="PduO/GlcC-like"/>
</dbReference>
<dbReference type="STRING" id="715226.ABI_46550"/>
<evidence type="ECO:0008006" key="3">
    <source>
        <dbReference type="Google" id="ProtNLM"/>
    </source>
</evidence>
<dbReference type="InterPro" id="IPR052517">
    <property type="entry name" value="GlcG_carb_metab_protein"/>
</dbReference>
<reference evidence="2" key="1">
    <citation type="submission" date="2011-03" db="EMBL/GenBank/DDBJ databases">
        <title>Draft genome sequence of Brevundimonas diminuta.</title>
        <authorList>
            <person name="Brown P.J.B."/>
            <person name="Buechlein A."/>
            <person name="Hemmerich C."/>
            <person name="Brun Y.V."/>
        </authorList>
    </citation>
    <scope>NUCLEOTIDE SEQUENCE [LARGE SCALE GENOMIC DNA]</scope>
    <source>
        <strain evidence="2">C19</strain>
    </source>
</reference>
<dbReference type="Gene3D" id="3.30.450.150">
    <property type="entry name" value="Haem-degrading domain"/>
    <property type="match status" value="1"/>
</dbReference>
<dbReference type="HOGENOM" id="CLU_103773_3_1_5"/>
<evidence type="ECO:0000313" key="2">
    <source>
        <dbReference type="Proteomes" id="UP000006512"/>
    </source>
</evidence>
<dbReference type="AlphaFoldDB" id="F4QU07"/>
<accession>F4QU07</accession>
<dbReference type="EMBL" id="GL883081">
    <property type="protein sequence ID" value="EGF89307.1"/>
    <property type="molecule type" value="Genomic_DNA"/>
</dbReference>
<sequence length="119" mass="12390">MELKARNKTGSVAVADRHGELIGLLRMNGAGLATATIATNKVFTSSRLRQPSGDLGRAAAEGGWDVHYHGDARYLGWEGGAPVFYQGACVGSVAVSGLSGEEDFEIAQIGVTAILKSLD</sequence>
<dbReference type="Proteomes" id="UP000006512">
    <property type="component" value="Unassembled WGS sequence"/>
</dbReference>
<dbReference type="PANTHER" id="PTHR34309:SF10">
    <property type="entry name" value="SLR1406 PROTEIN"/>
    <property type="match status" value="1"/>
</dbReference>
<dbReference type="PANTHER" id="PTHR34309">
    <property type="entry name" value="SLR1406 PROTEIN"/>
    <property type="match status" value="1"/>
</dbReference>
<protein>
    <recommendedName>
        <fullName evidence="3">Heme-binding protein</fullName>
    </recommendedName>
</protein>
<dbReference type="SUPFAM" id="SSF143744">
    <property type="entry name" value="GlcG-like"/>
    <property type="match status" value="1"/>
</dbReference>